<proteinExistence type="predicted"/>
<reference evidence="5 6" key="1">
    <citation type="journal article" date="2013" name="Plant Cell">
        <title>The transition from a phytopathogenic smut ancestor to an anamorphic biocontrol agent deciphered by comparative whole-genome analysis.</title>
        <authorList>
            <person name="Lefebvre F."/>
            <person name="Joly D.L."/>
            <person name="Labbe C."/>
            <person name="Teichmann B."/>
            <person name="Linning R."/>
            <person name="Belzile F."/>
            <person name="Bakkeren G."/>
            <person name="Belanger R.R."/>
        </authorList>
    </citation>
    <scope>NUCLEOTIDE SEQUENCE [LARGE SCALE GENOMIC DNA]</scope>
    <source>
        <strain evidence="5 6">PF-1</strain>
    </source>
</reference>
<dbReference type="PANTHER" id="PTHR15052:SF2">
    <property type="entry name" value="GENERAL TRANSCRIPTION FACTOR 3C POLYPEPTIDE 2"/>
    <property type="match status" value="1"/>
</dbReference>
<dbReference type="PANTHER" id="PTHR15052">
    <property type="entry name" value="RNA POLYMERASE III TRANSCRIPTION INITIATION FACTOR COMPLEX SUBUNIT"/>
    <property type="match status" value="1"/>
</dbReference>
<keyword evidence="3" id="KW-0539">Nucleus</keyword>
<sequence length="1030" mass="109873">MPPRRAKAAAAAGEPHQPLPTESNHIDTQPAAVEVTVTPARRSGNSASATDQRQRSQTPLRTPVSALKSSATSSRATPSAARRSFTIAVQDTPGLLSRSQSPAMASADEGSIASTDSPLRRSGRAKKRIRYDLDVPDDQTAEDGDAFVPPHDEDADQYGDGDGDDDADASPFEDLDDDDDAGGNGNSRRRTPAKRTPTARKPRASSTPAKAKAKATPTKAALDDDADDADDRGSLRSYSYLGTNAEHKARWQSTASKQRAYSYSQMWPLYQPPDLQTAESGKAYNLEDNEDEPEQGDQDDARPGITWPQDGLARTRLQAMPSLPHRRFRVQYWSAICGLIPALLLHDMMWWPGKGYGYKEERNRARWAQEKRQSGQHSDEARVGWPFLHPCLDAASVKLLTNDEASAFGPGARTASDSQRHPLAHPIHISGSAAPRADPQTPGKRKKGAGKAVSARTSPDADDADADPASEAESVADEADAEGSGGHKVDIDLADPKFRDLQNLGLMERSQDPSESLRVWLGPHSGQQQVSLLPGTSTRLGNYLEGNEGHILNAGGHVYALDWVPVPIHLDRGKEYVAVSASLSPRPLTFLGAKGPRPMPGRIQIWSVCPDSRAEDGAARKGQAALEMSLCVDSGSAFQLAWCPAGHDYREAASTASGADEVEDGGADEPTAIRRLGLLAGVFEDGTASIFAPPHPDDVRWCHRPQQGSKGKARADEGASMSIKLDPVVRLELKSTAVTALDWAGGERLAVGCANGYIAVYAIGDALRSGNTTGLRPMYYASTHACAITSLSWFMAPPIDADGMLDVLAPPHLIFSVGLDGNVTLSDMLSGSVAVSEHQRHVHGCSAFMPFLQNLANENGESAAAMFGMRPDEAGRQRGIAAVATRVTALGTSAYHPVVAVGSAAGEVKLSNALRASRRSGNVKGHTVRAQTPLYRLATNRKTGELKMHDNLVVEATTTKEDRQDKAYSSPPEIGITAACWNPNIGRALFLATGTGCGLVRLDWAENRLKTKAASATATKTKTAAATEAG</sequence>
<dbReference type="Proteomes" id="UP000053664">
    <property type="component" value="Unassembled WGS sequence"/>
</dbReference>
<dbReference type="GO" id="GO:0006383">
    <property type="term" value="P:transcription by RNA polymerase III"/>
    <property type="evidence" value="ECO:0007669"/>
    <property type="project" value="TreeGrafter"/>
</dbReference>
<feature type="region of interest" description="Disordered" evidence="4">
    <location>
        <begin position="287"/>
        <end position="309"/>
    </location>
</feature>
<dbReference type="SUPFAM" id="SSF50978">
    <property type="entry name" value="WD40 repeat-like"/>
    <property type="match status" value="1"/>
</dbReference>
<dbReference type="GO" id="GO:0000127">
    <property type="term" value="C:transcription factor TFIIIC complex"/>
    <property type="evidence" value="ECO:0007669"/>
    <property type="project" value="TreeGrafter"/>
</dbReference>
<evidence type="ECO:0000256" key="4">
    <source>
        <dbReference type="SAM" id="MobiDB-lite"/>
    </source>
</evidence>
<evidence type="ECO:0000313" key="6">
    <source>
        <dbReference type="Proteomes" id="UP000053664"/>
    </source>
</evidence>
<feature type="region of interest" description="Disordered" evidence="4">
    <location>
        <begin position="694"/>
        <end position="716"/>
    </location>
</feature>
<feature type="compositionally biased region" description="Polar residues" evidence="4">
    <location>
        <begin position="43"/>
        <end position="60"/>
    </location>
</feature>
<name>A0A061H471_9BASI</name>
<dbReference type="AlphaFoldDB" id="A0A061H471"/>
<evidence type="ECO:0000313" key="5">
    <source>
        <dbReference type="EMBL" id="EPQ27189.1"/>
    </source>
</evidence>
<feature type="compositionally biased region" description="Basic residues" evidence="4">
    <location>
        <begin position="187"/>
        <end position="203"/>
    </location>
</feature>
<dbReference type="eggNOG" id="ENOG502RAA6">
    <property type="taxonomic scope" value="Eukaryota"/>
</dbReference>
<gene>
    <name evidence="5" type="ORF">PFL1_05112</name>
</gene>
<dbReference type="HOGENOM" id="CLU_333687_0_0_1"/>
<feature type="compositionally biased region" description="Acidic residues" evidence="4">
    <location>
        <begin position="153"/>
        <end position="181"/>
    </location>
</feature>
<dbReference type="GeneID" id="19319210"/>
<dbReference type="GO" id="GO:0005634">
    <property type="term" value="C:nucleus"/>
    <property type="evidence" value="ECO:0007669"/>
    <property type="project" value="UniProtKB-SubCell"/>
</dbReference>
<comment type="subcellular location">
    <subcellularLocation>
        <location evidence="1">Nucleus</location>
    </subcellularLocation>
</comment>
<dbReference type="InterPro" id="IPR015943">
    <property type="entry name" value="WD40/YVTN_repeat-like_dom_sf"/>
</dbReference>
<feature type="region of interest" description="Disordered" evidence="4">
    <location>
        <begin position="425"/>
        <end position="494"/>
    </location>
</feature>
<feature type="compositionally biased region" description="Acidic residues" evidence="4">
    <location>
        <begin position="134"/>
        <end position="145"/>
    </location>
</feature>
<dbReference type="InterPro" id="IPR036322">
    <property type="entry name" value="WD40_repeat_dom_sf"/>
</dbReference>
<dbReference type="Gene3D" id="2.130.10.10">
    <property type="entry name" value="YVTN repeat-like/Quinoprotein amine dehydrogenase"/>
    <property type="match status" value="1"/>
</dbReference>
<evidence type="ECO:0000256" key="1">
    <source>
        <dbReference type="ARBA" id="ARBA00004123"/>
    </source>
</evidence>
<feature type="compositionally biased region" description="Low complexity" evidence="4">
    <location>
        <begin position="69"/>
        <end position="86"/>
    </location>
</feature>
<evidence type="ECO:0000256" key="2">
    <source>
        <dbReference type="ARBA" id="ARBA00023163"/>
    </source>
</evidence>
<feature type="compositionally biased region" description="Low complexity" evidence="4">
    <location>
        <begin position="204"/>
        <end position="220"/>
    </location>
</feature>
<feature type="region of interest" description="Disordered" evidence="4">
    <location>
        <begin position="1"/>
        <end position="240"/>
    </location>
</feature>
<organism evidence="5 6">
    <name type="scientific">Pseudozyma flocculosa PF-1</name>
    <dbReference type="NCBI Taxonomy" id="1277687"/>
    <lineage>
        <taxon>Eukaryota</taxon>
        <taxon>Fungi</taxon>
        <taxon>Dikarya</taxon>
        <taxon>Basidiomycota</taxon>
        <taxon>Ustilaginomycotina</taxon>
        <taxon>Ustilaginomycetes</taxon>
        <taxon>Ustilaginales</taxon>
        <taxon>Ustilaginaceae</taxon>
        <taxon>Pseudozyma</taxon>
    </lineage>
</organism>
<dbReference type="EMBL" id="KE361640">
    <property type="protein sequence ID" value="EPQ27189.1"/>
    <property type="molecule type" value="Genomic_DNA"/>
</dbReference>
<dbReference type="OrthoDB" id="4703at2759"/>
<dbReference type="KEGG" id="pfp:PFL1_05112"/>
<accession>A0A061H471</accession>
<protein>
    <submittedName>
        <fullName evidence="5">Uncharacterized protein</fullName>
    </submittedName>
</protein>
<feature type="compositionally biased region" description="Acidic residues" evidence="4">
    <location>
        <begin position="460"/>
        <end position="481"/>
    </location>
</feature>
<evidence type="ECO:0000256" key="3">
    <source>
        <dbReference type="ARBA" id="ARBA00023242"/>
    </source>
</evidence>
<dbReference type="InterPro" id="IPR052416">
    <property type="entry name" value="GTF3C_component"/>
</dbReference>
<keyword evidence="2" id="KW-0804">Transcription</keyword>
<feature type="compositionally biased region" description="Acidic residues" evidence="4">
    <location>
        <begin position="287"/>
        <end position="298"/>
    </location>
</feature>
<feature type="compositionally biased region" description="Basic and acidic residues" evidence="4">
    <location>
        <begin position="485"/>
        <end position="494"/>
    </location>
</feature>
<dbReference type="RefSeq" id="XP_007880833.1">
    <property type="nucleotide sequence ID" value="XM_007882642.1"/>
</dbReference>